<evidence type="ECO:0000256" key="1">
    <source>
        <dbReference type="ARBA" id="ARBA00023002"/>
    </source>
</evidence>
<keyword evidence="4" id="KW-1185">Reference proteome</keyword>
<reference evidence="3 4" key="1">
    <citation type="submission" date="2018-12" db="EMBL/GenBank/DDBJ databases">
        <authorList>
            <person name="Li F."/>
        </authorList>
    </citation>
    <scope>NUCLEOTIDE SEQUENCE [LARGE SCALE GENOMIC DNA]</scope>
    <source>
        <strain evidence="3 4">11W25H-1</strain>
    </source>
</reference>
<dbReference type="OrthoDB" id="9768793at2"/>
<name>A0A444PP72_9MICO</name>
<gene>
    <name evidence="3" type="ORF">ELQ90_15785</name>
</gene>
<evidence type="ECO:0000313" key="4">
    <source>
        <dbReference type="Proteomes" id="UP000288547"/>
    </source>
</evidence>
<accession>A0A444PP72</accession>
<proteinExistence type="predicted"/>
<dbReference type="EMBL" id="RZNB01000008">
    <property type="protein sequence ID" value="RWZ46228.1"/>
    <property type="molecule type" value="Genomic_DNA"/>
</dbReference>
<evidence type="ECO:0000313" key="3">
    <source>
        <dbReference type="EMBL" id="RWZ46228.1"/>
    </source>
</evidence>
<dbReference type="SUPFAM" id="SSF51430">
    <property type="entry name" value="NAD(P)-linked oxidoreductase"/>
    <property type="match status" value="1"/>
</dbReference>
<dbReference type="InterPro" id="IPR036812">
    <property type="entry name" value="NAD(P)_OxRdtase_dom_sf"/>
</dbReference>
<dbReference type="GO" id="GO:0005737">
    <property type="term" value="C:cytoplasm"/>
    <property type="evidence" value="ECO:0007669"/>
    <property type="project" value="TreeGrafter"/>
</dbReference>
<keyword evidence="1" id="KW-0560">Oxidoreductase</keyword>
<evidence type="ECO:0000259" key="2">
    <source>
        <dbReference type="Pfam" id="PF00248"/>
    </source>
</evidence>
<dbReference type="RefSeq" id="WP_128496260.1">
    <property type="nucleotide sequence ID" value="NZ_RZNB01000008.1"/>
</dbReference>
<dbReference type="AlphaFoldDB" id="A0A444PP72"/>
<dbReference type="InterPro" id="IPR050791">
    <property type="entry name" value="Aldo-Keto_reductase"/>
</dbReference>
<sequence length="333" mass="36300">MTIQHRHLGRGLEVSALGLGTMGMTMAYGPADEERSIATIHHAHDLGVTLFDTAELYNGADPGSNERLLGAAIRPFRDEVVVATKFGYDVDADQSAGAVLDSGPDRIRTVVENSLRYLGTDRIDVLYQHRVDPDVPIEDVAGAVGELVDAGKVLHFGLSEAGTDIIRRAHAVQPVTVLQSEYSMFERGIEAVLPVIRDLGIGFVAYSPLGRGFLTEAVKPAHQYPADDMRRWDPRWQPGNFERNADAVERLAEVATEAGLSLPQFALAWLLGQGDDIVPIFGTRSPQRVDENVVAATARIAPELIDRVREILPEGAYGSRYADGHLPEWETAS</sequence>
<dbReference type="GO" id="GO:0016491">
    <property type="term" value="F:oxidoreductase activity"/>
    <property type="evidence" value="ECO:0007669"/>
    <property type="project" value="UniProtKB-KW"/>
</dbReference>
<dbReference type="Pfam" id="PF00248">
    <property type="entry name" value="Aldo_ket_red"/>
    <property type="match status" value="1"/>
</dbReference>
<dbReference type="PANTHER" id="PTHR43625:SF99">
    <property type="entry name" value="ALDO-KETO REDUCTASE 1-RELATED"/>
    <property type="match status" value="1"/>
</dbReference>
<feature type="domain" description="NADP-dependent oxidoreductase" evidence="2">
    <location>
        <begin position="17"/>
        <end position="311"/>
    </location>
</feature>
<comment type="caution">
    <text evidence="3">The sequence shown here is derived from an EMBL/GenBank/DDBJ whole genome shotgun (WGS) entry which is preliminary data.</text>
</comment>
<dbReference type="Gene3D" id="3.20.20.100">
    <property type="entry name" value="NADP-dependent oxidoreductase domain"/>
    <property type="match status" value="1"/>
</dbReference>
<dbReference type="InterPro" id="IPR023210">
    <property type="entry name" value="NADP_OxRdtase_dom"/>
</dbReference>
<organism evidence="3 4">
    <name type="scientific">Labedella phragmitis</name>
    <dbReference type="NCBI Taxonomy" id="2498849"/>
    <lineage>
        <taxon>Bacteria</taxon>
        <taxon>Bacillati</taxon>
        <taxon>Actinomycetota</taxon>
        <taxon>Actinomycetes</taxon>
        <taxon>Micrococcales</taxon>
        <taxon>Microbacteriaceae</taxon>
        <taxon>Labedella</taxon>
    </lineage>
</organism>
<dbReference type="Proteomes" id="UP000288547">
    <property type="component" value="Unassembled WGS sequence"/>
</dbReference>
<dbReference type="PANTHER" id="PTHR43625">
    <property type="entry name" value="AFLATOXIN B1 ALDEHYDE REDUCTASE"/>
    <property type="match status" value="1"/>
</dbReference>
<protein>
    <submittedName>
        <fullName evidence="3">Aldo/keto reductase</fullName>
    </submittedName>
</protein>